<dbReference type="AlphaFoldDB" id="A0A0G0ZB22"/>
<name>A0A0G0ZB22_9BACT</name>
<feature type="domain" description="Isochorismatase-like" evidence="1">
    <location>
        <begin position="33"/>
        <end position="191"/>
    </location>
</feature>
<evidence type="ECO:0000313" key="3">
    <source>
        <dbReference type="Proteomes" id="UP000034320"/>
    </source>
</evidence>
<evidence type="ECO:0000259" key="1">
    <source>
        <dbReference type="Pfam" id="PF00857"/>
    </source>
</evidence>
<dbReference type="InterPro" id="IPR036380">
    <property type="entry name" value="Isochorismatase-like_sf"/>
</dbReference>
<reference evidence="2 3" key="1">
    <citation type="journal article" date="2015" name="Nature">
        <title>rRNA introns, odd ribosomes, and small enigmatic genomes across a large radiation of phyla.</title>
        <authorList>
            <person name="Brown C.T."/>
            <person name="Hug L.A."/>
            <person name="Thomas B.C."/>
            <person name="Sharon I."/>
            <person name="Castelle C.J."/>
            <person name="Singh A."/>
            <person name="Wilkins M.J."/>
            <person name="Williams K.H."/>
            <person name="Banfield J.F."/>
        </authorList>
    </citation>
    <scope>NUCLEOTIDE SEQUENCE [LARGE SCALE GENOMIC DNA]</scope>
</reference>
<dbReference type="SUPFAM" id="SSF52499">
    <property type="entry name" value="Isochorismatase-like hydrolases"/>
    <property type="match status" value="1"/>
</dbReference>
<dbReference type="Proteomes" id="UP000034320">
    <property type="component" value="Unassembled WGS sequence"/>
</dbReference>
<dbReference type="InterPro" id="IPR000868">
    <property type="entry name" value="Isochorismatase-like_dom"/>
</dbReference>
<sequence length="230" mass="25788">MKRNQEFLNWLDEWFKGLKPATFKDLKIVSGKTALVSVDMVKGFCSTGPLVSPDIAAIIPEIVSLFQNSHKLGIKHFLLFQDTHHPETPEFTSYPPHCLKGSGESETIDEIAGLPFAGRFTVFEKNSISPAYQTGFDDWLKKHPAINTFIMVGNCTDLCVYSHAMHLRLSANAANLKRRVIVPENCVATYDMPVSTAKKIGALPHDRRHLHKIFLYHLSLNGVEIVRSIS</sequence>
<dbReference type="Gene3D" id="3.40.50.850">
    <property type="entry name" value="Isochorismatase-like"/>
    <property type="match status" value="1"/>
</dbReference>
<dbReference type="PANTHER" id="PTHR47297">
    <property type="match status" value="1"/>
</dbReference>
<evidence type="ECO:0000313" key="2">
    <source>
        <dbReference type="EMBL" id="KKS45910.1"/>
    </source>
</evidence>
<dbReference type="GO" id="GO:0008936">
    <property type="term" value="F:nicotinamidase activity"/>
    <property type="evidence" value="ECO:0007669"/>
    <property type="project" value="InterPro"/>
</dbReference>
<dbReference type="InterPro" id="IPR044717">
    <property type="entry name" value="NIC1"/>
</dbReference>
<comment type="caution">
    <text evidence="2">The sequence shown here is derived from an EMBL/GenBank/DDBJ whole genome shotgun (WGS) entry which is preliminary data.</text>
</comment>
<dbReference type="CDD" id="cd00431">
    <property type="entry name" value="cysteine_hydrolases"/>
    <property type="match status" value="1"/>
</dbReference>
<dbReference type="PANTHER" id="PTHR47297:SF2">
    <property type="entry name" value="OS02G0606800 PROTEIN"/>
    <property type="match status" value="1"/>
</dbReference>
<dbReference type="GO" id="GO:0019365">
    <property type="term" value="P:pyridine nucleotide salvage"/>
    <property type="evidence" value="ECO:0007669"/>
    <property type="project" value="InterPro"/>
</dbReference>
<proteinExistence type="predicted"/>
<accession>A0A0G0ZB22</accession>
<keyword evidence="2" id="KW-0378">Hydrolase</keyword>
<organism evidence="2 3">
    <name type="scientific">Candidatus Gottesmanbacteria bacterium GW2011_GWA2_42_18</name>
    <dbReference type="NCBI Taxonomy" id="1618442"/>
    <lineage>
        <taxon>Bacteria</taxon>
        <taxon>Candidatus Gottesmaniibacteriota</taxon>
    </lineage>
</organism>
<dbReference type="EMBL" id="LCDD01000026">
    <property type="protein sequence ID" value="KKS45910.1"/>
    <property type="molecule type" value="Genomic_DNA"/>
</dbReference>
<gene>
    <name evidence="2" type="ORF">UV09_C0026G0022</name>
</gene>
<protein>
    <submittedName>
        <fullName evidence="2">Isochorismatase hydrolase</fullName>
    </submittedName>
</protein>
<dbReference type="Pfam" id="PF00857">
    <property type="entry name" value="Isochorismatase"/>
    <property type="match status" value="1"/>
</dbReference>